<proteinExistence type="predicted"/>
<dbReference type="AlphaFoldDB" id="A0A1X4GAD3"/>
<dbReference type="PANTHER" id="PTHR33933:SF1">
    <property type="entry name" value="PROTEIN ADENYLYLTRANSFERASE MNTA-RELATED"/>
    <property type="match status" value="1"/>
</dbReference>
<dbReference type="InterPro" id="IPR043519">
    <property type="entry name" value="NT_sf"/>
</dbReference>
<evidence type="ECO:0000313" key="3">
    <source>
        <dbReference type="Proteomes" id="UP000192997"/>
    </source>
</evidence>
<organism evidence="2 3">
    <name type="scientific">Cylindrospermopsis raciborskii CENA303</name>
    <dbReference type="NCBI Taxonomy" id="1170769"/>
    <lineage>
        <taxon>Bacteria</taxon>
        <taxon>Bacillati</taxon>
        <taxon>Cyanobacteriota</taxon>
        <taxon>Cyanophyceae</taxon>
        <taxon>Nostocales</taxon>
        <taxon>Aphanizomenonaceae</taxon>
        <taxon>Cylindrospermopsis</taxon>
    </lineage>
</organism>
<sequence length="118" mass="13469">MIKILSINKHQVKMRIAELLVKIIARLKIALNPEQIILFGSHAYGEPSEESDIDLLIVVANSNEPRYRRARQAYKVLQNIGVPIDVIVMTREEVERKLNVPSSLVSRIIHEGKLLYEA</sequence>
<reference evidence="3" key="1">
    <citation type="submission" date="2017-04" db="EMBL/GenBank/DDBJ databases">
        <authorList>
            <person name="Abreu V.A."/>
            <person name="Popin R.V."/>
            <person name="Rigonato J."/>
            <person name="Andreote A.P."/>
            <person name="Schaker P.C."/>
            <person name="Hoff-Risseti C."/>
            <person name="Alvarenga D.O."/>
            <person name="Varani A.M."/>
            <person name="Fiore M.F."/>
        </authorList>
    </citation>
    <scope>NUCLEOTIDE SEQUENCE [LARGE SCALE GENOMIC DNA]</scope>
    <source>
        <strain evidence="3">CENA303</strain>
    </source>
</reference>
<gene>
    <name evidence="2" type="ORF">B7O87_04730</name>
</gene>
<dbReference type="GO" id="GO:0016779">
    <property type="term" value="F:nucleotidyltransferase activity"/>
    <property type="evidence" value="ECO:0007669"/>
    <property type="project" value="InterPro"/>
</dbReference>
<feature type="domain" description="Polymerase nucleotidyl transferase" evidence="1">
    <location>
        <begin position="31"/>
        <end position="109"/>
    </location>
</feature>
<dbReference type="InterPro" id="IPR002934">
    <property type="entry name" value="Polymerase_NTP_transf_dom"/>
</dbReference>
<dbReference type="PANTHER" id="PTHR33933">
    <property type="entry name" value="NUCLEOTIDYLTRANSFERASE"/>
    <property type="match status" value="1"/>
</dbReference>
<accession>A0A1X4GAD3</accession>
<evidence type="ECO:0000259" key="1">
    <source>
        <dbReference type="Pfam" id="PF01909"/>
    </source>
</evidence>
<dbReference type="CDD" id="cd05403">
    <property type="entry name" value="NT_KNTase_like"/>
    <property type="match status" value="1"/>
</dbReference>
<dbReference type="Pfam" id="PF01909">
    <property type="entry name" value="NTP_transf_2"/>
    <property type="match status" value="1"/>
</dbReference>
<protein>
    <submittedName>
        <fullName evidence="2">DNA polymerase III subunit beta</fullName>
    </submittedName>
</protein>
<evidence type="ECO:0000313" key="2">
    <source>
        <dbReference type="EMBL" id="OSO94119.1"/>
    </source>
</evidence>
<dbReference type="InterPro" id="IPR052548">
    <property type="entry name" value="Type_VII_TA_antitoxin"/>
</dbReference>
<name>A0A1X4GAD3_9CYAN</name>
<dbReference type="Proteomes" id="UP000192997">
    <property type="component" value="Unassembled WGS sequence"/>
</dbReference>
<comment type="caution">
    <text evidence="2">The sequence shown here is derived from an EMBL/GenBank/DDBJ whole genome shotgun (WGS) entry which is preliminary data.</text>
</comment>
<dbReference type="Gene3D" id="3.30.460.10">
    <property type="entry name" value="Beta Polymerase, domain 2"/>
    <property type="match status" value="1"/>
</dbReference>
<dbReference type="SUPFAM" id="SSF81301">
    <property type="entry name" value="Nucleotidyltransferase"/>
    <property type="match status" value="1"/>
</dbReference>
<dbReference type="EMBL" id="NBYN01000015">
    <property type="protein sequence ID" value="OSO94119.1"/>
    <property type="molecule type" value="Genomic_DNA"/>
</dbReference>